<keyword evidence="7 11" id="KW-0067">ATP-binding</keyword>
<dbReference type="Gene3D" id="3.30.230.10">
    <property type="match status" value="1"/>
</dbReference>
<feature type="binding site" evidence="11">
    <location>
        <position position="65"/>
    </location>
    <ligand>
        <name>ATP</name>
        <dbReference type="ChEBI" id="CHEBI:30616"/>
    </ligand>
</feature>
<dbReference type="InterPro" id="IPR014721">
    <property type="entry name" value="Ribsml_uS5_D2-typ_fold_subgr"/>
</dbReference>
<evidence type="ECO:0000256" key="1">
    <source>
        <dbReference type="ARBA" id="ARBA00006566"/>
    </source>
</evidence>
<accession>A0A0M0KN31</accession>
<dbReference type="PANTHER" id="PTHR10457:SF7">
    <property type="entry name" value="GALACTOKINASE-RELATED"/>
    <property type="match status" value="1"/>
</dbReference>
<evidence type="ECO:0000256" key="11">
    <source>
        <dbReference type="HAMAP-Rule" id="MF_00246"/>
    </source>
</evidence>
<feature type="domain" description="Galactokinase N-terminal" evidence="15">
    <location>
        <begin position="5"/>
        <end position="54"/>
    </location>
</feature>
<comment type="caution">
    <text evidence="16">The sequence shown here is derived from an EMBL/GenBank/DDBJ whole genome shotgun (WGS) entry which is preliminary data.</text>
</comment>
<dbReference type="UniPathway" id="UPA00214"/>
<evidence type="ECO:0000256" key="8">
    <source>
        <dbReference type="ARBA" id="ARBA00022842"/>
    </source>
</evidence>
<dbReference type="SUPFAM" id="SSF55060">
    <property type="entry name" value="GHMP Kinase, C-terminal domain"/>
    <property type="match status" value="1"/>
</dbReference>
<dbReference type="GO" id="GO:0005829">
    <property type="term" value="C:cytosol"/>
    <property type="evidence" value="ECO:0007669"/>
    <property type="project" value="TreeGrafter"/>
</dbReference>
<evidence type="ECO:0000256" key="12">
    <source>
        <dbReference type="NCBIfam" id="TIGR00131"/>
    </source>
</evidence>
<keyword evidence="8 11" id="KW-0460">Magnesium</keyword>
<dbReference type="InterPro" id="IPR019539">
    <property type="entry name" value="GalKase_N"/>
</dbReference>
<dbReference type="EC" id="2.7.1.6" evidence="11 12"/>
<dbReference type="Pfam" id="PF00288">
    <property type="entry name" value="GHMP_kinases_N"/>
    <property type="match status" value="1"/>
</dbReference>
<dbReference type="InterPro" id="IPR019741">
    <property type="entry name" value="Galactokinase_CS"/>
</dbReference>
<dbReference type="FunFam" id="3.30.70.890:FF:000001">
    <property type="entry name" value="Galactokinase"/>
    <property type="match status" value="1"/>
</dbReference>
<feature type="binding site" evidence="11">
    <location>
        <position position="219"/>
    </location>
    <ligand>
        <name>substrate</name>
    </ligand>
</feature>
<dbReference type="EMBL" id="LILD01000001">
    <property type="protein sequence ID" value="KOO40276.1"/>
    <property type="molecule type" value="Genomic_DNA"/>
</dbReference>
<keyword evidence="6 11" id="KW-0418">Kinase</keyword>
<dbReference type="InterPro" id="IPR013750">
    <property type="entry name" value="GHMP_kinase_C_dom"/>
</dbReference>
<dbReference type="Pfam" id="PF10509">
    <property type="entry name" value="GalKase_gal_bdg"/>
    <property type="match status" value="1"/>
</dbReference>
<dbReference type="GO" id="GO:0005524">
    <property type="term" value="F:ATP binding"/>
    <property type="evidence" value="ECO:0007669"/>
    <property type="project" value="UniProtKB-UniRule"/>
</dbReference>
<keyword evidence="5 11" id="KW-0547">Nucleotide-binding</keyword>
<sequence>MLTSFAEAFSFDRLTDVRVFFAPGRVNLIGEHTDYNGGYVFPGALTNGTYMVIKLRDDGEYHLRSANFDTSVVFRNSDLRFDPKDDWGNYPKGIIAELAKLGVDLPGATIYFYGNIPNGAGLSSSASIGMVTAYGLTQCSGVDIDRVTLAKLCQRMENDFIGVSTGLMDQFAVGMGKKDHALFLNTSTLEYDQVPLILKGYKLVITNSNKRRGLADSKYNERRRECEMGLEQLRKKQPNLSHLGEVTEEMFAELGPVIEDELIYRRVRHVVTEDARVLAAVSALKAGELQTFGELMKASHLSLREDYDVTGVELDTLFDLQASAPGCIGTRMTGAGFGGCTVSIVHEEEITAFQTVVSKGYEKKIGYKPTFYVTELGDGVNEWKGGA</sequence>
<evidence type="ECO:0000256" key="9">
    <source>
        <dbReference type="ARBA" id="ARBA00023144"/>
    </source>
</evidence>
<dbReference type="PANTHER" id="PTHR10457">
    <property type="entry name" value="MEVALONATE KINASE/GALACTOKINASE"/>
    <property type="match status" value="1"/>
</dbReference>
<dbReference type="Gene3D" id="3.30.70.890">
    <property type="entry name" value="GHMP kinase, C-terminal domain"/>
    <property type="match status" value="1"/>
</dbReference>
<dbReference type="FunFam" id="3.30.230.10:FF:000017">
    <property type="entry name" value="Galactokinase"/>
    <property type="match status" value="1"/>
</dbReference>
<evidence type="ECO:0000256" key="6">
    <source>
        <dbReference type="ARBA" id="ARBA00022777"/>
    </source>
</evidence>
<evidence type="ECO:0000256" key="5">
    <source>
        <dbReference type="ARBA" id="ARBA00022741"/>
    </source>
</evidence>
<organism evidence="16">
    <name type="scientific">Halalkalibacterium halodurans</name>
    <name type="common">Bacillus halodurans</name>
    <dbReference type="NCBI Taxonomy" id="86665"/>
    <lineage>
        <taxon>Bacteria</taxon>
        <taxon>Bacillati</taxon>
        <taxon>Bacillota</taxon>
        <taxon>Bacilli</taxon>
        <taxon>Bacillales</taxon>
        <taxon>Bacillaceae</taxon>
        <taxon>Halalkalibacterium (ex Joshi et al. 2022)</taxon>
    </lineage>
</organism>
<dbReference type="PRINTS" id="PR00959">
    <property type="entry name" value="MEVGALKINASE"/>
</dbReference>
<feature type="active site" description="Proton acceptor" evidence="11">
    <location>
        <position position="169"/>
    </location>
</feature>
<feature type="binding site" evidence="11">
    <location>
        <begin position="31"/>
        <end position="34"/>
    </location>
    <ligand>
        <name>substrate</name>
    </ligand>
</feature>
<name>A0A0M0KN31_ALKHA</name>
<keyword evidence="10 11" id="KW-0119">Carbohydrate metabolism</keyword>
<feature type="binding site" evidence="11">
    <location>
        <position position="157"/>
    </location>
    <ligand>
        <name>Mg(2+)</name>
        <dbReference type="ChEBI" id="CHEBI:18420"/>
    </ligand>
</feature>
<dbReference type="InterPro" id="IPR000705">
    <property type="entry name" value="Galactokinase"/>
</dbReference>
<dbReference type="SUPFAM" id="SSF54211">
    <property type="entry name" value="Ribosomal protein S5 domain 2-like"/>
    <property type="match status" value="1"/>
</dbReference>
<dbReference type="HAMAP" id="MF_00246">
    <property type="entry name" value="Galactokinase"/>
    <property type="match status" value="1"/>
</dbReference>
<dbReference type="InterPro" id="IPR006203">
    <property type="entry name" value="GHMP_knse_ATP-bd_CS"/>
</dbReference>
<dbReference type="PRINTS" id="PR00473">
    <property type="entry name" value="GALCTOKINASE"/>
</dbReference>
<feature type="site" description="Transition state stabilizer" evidence="11">
    <location>
        <position position="25"/>
    </location>
</feature>
<feature type="domain" description="GHMP kinase N-terminal" evidence="13">
    <location>
        <begin position="89"/>
        <end position="177"/>
    </location>
</feature>
<evidence type="ECO:0000256" key="7">
    <source>
        <dbReference type="ARBA" id="ARBA00022840"/>
    </source>
</evidence>
<feature type="domain" description="GHMP kinase C-terminal" evidence="14">
    <location>
        <begin position="281"/>
        <end position="362"/>
    </location>
</feature>
<comment type="subcellular location">
    <subcellularLocation>
        <location evidence="11">Cytoplasm</location>
    </subcellularLocation>
</comment>
<evidence type="ECO:0000256" key="4">
    <source>
        <dbReference type="ARBA" id="ARBA00022723"/>
    </source>
</evidence>
<dbReference type="AlphaFoldDB" id="A0A0M0KN31"/>
<comment type="function">
    <text evidence="11">Catalyzes the transfer of the gamma-phosphate of ATP to D-galactose to form alpha-D-galactose-1-phosphate (Gal-1-P).</text>
</comment>
<dbReference type="PIRSF" id="PIRSF000530">
    <property type="entry name" value="Galactokinase"/>
    <property type="match status" value="1"/>
</dbReference>
<evidence type="ECO:0000256" key="2">
    <source>
        <dbReference type="ARBA" id="ARBA00022490"/>
    </source>
</evidence>
<feature type="binding site" evidence="11">
    <location>
        <position position="125"/>
    </location>
    <ligand>
        <name>Mg(2+)</name>
        <dbReference type="ChEBI" id="CHEBI:18420"/>
    </ligand>
</feature>
<keyword evidence="2 11" id="KW-0963">Cytoplasm</keyword>
<keyword evidence="4 11" id="KW-0479">Metal-binding</keyword>
<dbReference type="Pfam" id="PF08544">
    <property type="entry name" value="GHMP_kinases_C"/>
    <property type="match status" value="1"/>
</dbReference>
<dbReference type="InterPro" id="IPR036554">
    <property type="entry name" value="GHMP_kinase_C_sf"/>
</dbReference>
<proteinExistence type="inferred from homology"/>
<comment type="similarity">
    <text evidence="1 11">Belongs to the GHMP kinase family. GalK subfamily.</text>
</comment>
<protein>
    <recommendedName>
        <fullName evidence="11 12">Galactokinase</fullName>
        <ecNumber evidence="11 12">2.7.1.6</ecNumber>
    </recommendedName>
    <alternativeName>
        <fullName evidence="11">Galactose kinase</fullName>
    </alternativeName>
</protein>
<dbReference type="InterPro" id="IPR022963">
    <property type="entry name" value="Galactokinase_bac"/>
</dbReference>
<evidence type="ECO:0000313" key="16">
    <source>
        <dbReference type="EMBL" id="KOO40276.1"/>
    </source>
</evidence>
<reference evidence="16" key="1">
    <citation type="submission" date="2015-08" db="EMBL/GenBank/DDBJ databases">
        <title>Complete DNA Sequence of Pseudomonas syringae pv. actinidiae, the Causal Agent of Kiwifruit Canker Disease.</title>
        <authorList>
            <person name="Rikkerink E.H.A."/>
            <person name="Fineran P.C."/>
        </authorList>
    </citation>
    <scope>NUCLEOTIDE SEQUENCE</scope>
    <source>
        <strain evidence="16">DSM 13666</strain>
    </source>
</reference>
<evidence type="ECO:0000256" key="3">
    <source>
        <dbReference type="ARBA" id="ARBA00022679"/>
    </source>
</evidence>
<keyword evidence="9 11" id="KW-0299">Galactose metabolism</keyword>
<gene>
    <name evidence="11" type="primary">galK</name>
    <name evidence="16" type="ORF">AMD02_13830</name>
</gene>
<dbReference type="PROSITE" id="PS00627">
    <property type="entry name" value="GHMP_KINASES_ATP"/>
    <property type="match status" value="1"/>
</dbReference>
<dbReference type="InterPro" id="IPR006206">
    <property type="entry name" value="Mevalonate/galactokinase"/>
</dbReference>
<dbReference type="GO" id="GO:0004335">
    <property type="term" value="F:galactokinase activity"/>
    <property type="evidence" value="ECO:0007669"/>
    <property type="project" value="UniProtKB-UniRule"/>
</dbReference>
<feature type="binding site" evidence="11">
    <location>
        <begin position="119"/>
        <end position="125"/>
    </location>
    <ligand>
        <name>ATP</name>
        <dbReference type="ChEBI" id="CHEBI:30616"/>
    </ligand>
</feature>
<dbReference type="GO" id="GO:0000287">
    <property type="term" value="F:magnesium ion binding"/>
    <property type="evidence" value="ECO:0007669"/>
    <property type="project" value="UniProtKB-UniRule"/>
</dbReference>
<dbReference type="NCBIfam" id="NF003705">
    <property type="entry name" value="PRK05322.1"/>
    <property type="match status" value="1"/>
</dbReference>
<dbReference type="InterPro" id="IPR020568">
    <property type="entry name" value="Ribosomal_Su5_D2-typ_SF"/>
</dbReference>
<accession>A0A4Y7X3B5</accession>
<comment type="pathway">
    <text evidence="11">Carbohydrate metabolism; galactose metabolism.</text>
</comment>
<evidence type="ECO:0000259" key="14">
    <source>
        <dbReference type="Pfam" id="PF08544"/>
    </source>
</evidence>
<comment type="catalytic activity">
    <reaction evidence="11">
        <text>alpha-D-galactose + ATP = alpha-D-galactose 1-phosphate + ADP + H(+)</text>
        <dbReference type="Rhea" id="RHEA:13553"/>
        <dbReference type="ChEBI" id="CHEBI:15378"/>
        <dbReference type="ChEBI" id="CHEBI:28061"/>
        <dbReference type="ChEBI" id="CHEBI:30616"/>
        <dbReference type="ChEBI" id="CHEBI:58336"/>
        <dbReference type="ChEBI" id="CHEBI:456216"/>
        <dbReference type="EC" id="2.7.1.6"/>
    </reaction>
</comment>
<dbReference type="PROSITE" id="PS00106">
    <property type="entry name" value="GALACTOKINASE"/>
    <property type="match status" value="1"/>
</dbReference>
<dbReference type="InterPro" id="IPR006204">
    <property type="entry name" value="GHMP_kinase_N_dom"/>
</dbReference>
<evidence type="ECO:0000256" key="10">
    <source>
        <dbReference type="ARBA" id="ARBA00023277"/>
    </source>
</evidence>
<dbReference type="NCBIfam" id="TIGR00131">
    <property type="entry name" value="gal_kin"/>
    <property type="match status" value="1"/>
</dbReference>
<evidence type="ECO:0000259" key="13">
    <source>
        <dbReference type="Pfam" id="PF00288"/>
    </source>
</evidence>
<dbReference type="GO" id="GO:0006012">
    <property type="term" value="P:galactose metabolic process"/>
    <property type="evidence" value="ECO:0007669"/>
    <property type="project" value="UniProtKB-UniRule"/>
</dbReference>
<keyword evidence="3 11" id="KW-0808">Transferase</keyword>
<evidence type="ECO:0000259" key="15">
    <source>
        <dbReference type="Pfam" id="PF10509"/>
    </source>
</evidence>
<dbReference type="PATRIC" id="fig|136160.3.peg.3217"/>